<dbReference type="Proteomes" id="UP000238479">
    <property type="component" value="Chromosome 4"/>
</dbReference>
<name>A0A2P6QW20_ROSCH</name>
<dbReference type="AlphaFoldDB" id="A0A2P6QW20"/>
<dbReference type="EMBL" id="PDCK01000042">
    <property type="protein sequence ID" value="PRQ38375.1"/>
    <property type="molecule type" value="Genomic_DNA"/>
</dbReference>
<organism evidence="1 2">
    <name type="scientific">Rosa chinensis</name>
    <name type="common">China rose</name>
    <dbReference type="NCBI Taxonomy" id="74649"/>
    <lineage>
        <taxon>Eukaryota</taxon>
        <taxon>Viridiplantae</taxon>
        <taxon>Streptophyta</taxon>
        <taxon>Embryophyta</taxon>
        <taxon>Tracheophyta</taxon>
        <taxon>Spermatophyta</taxon>
        <taxon>Magnoliopsida</taxon>
        <taxon>eudicotyledons</taxon>
        <taxon>Gunneridae</taxon>
        <taxon>Pentapetalae</taxon>
        <taxon>rosids</taxon>
        <taxon>fabids</taxon>
        <taxon>Rosales</taxon>
        <taxon>Rosaceae</taxon>
        <taxon>Rosoideae</taxon>
        <taxon>Rosoideae incertae sedis</taxon>
        <taxon>Rosa</taxon>
    </lineage>
</organism>
<keyword evidence="2" id="KW-1185">Reference proteome</keyword>
<gene>
    <name evidence="1" type="ORF">RchiOBHm_Chr4g0413221</name>
</gene>
<accession>A0A2P6QW20</accession>
<evidence type="ECO:0000313" key="2">
    <source>
        <dbReference type="Proteomes" id="UP000238479"/>
    </source>
</evidence>
<sequence>MLYRRKLARGYLHYLYSKCFVQTEEKQIRKYSPFLEVLLWMVLLGETLRGRRQGYWPNLIKSCCLLDLFISSFHLY</sequence>
<dbReference type="Gramene" id="PRQ38375">
    <property type="protein sequence ID" value="PRQ38375"/>
    <property type="gene ID" value="RchiOBHm_Chr4g0413221"/>
</dbReference>
<comment type="caution">
    <text evidence="1">The sequence shown here is derived from an EMBL/GenBank/DDBJ whole genome shotgun (WGS) entry which is preliminary data.</text>
</comment>
<reference evidence="1 2" key="1">
    <citation type="journal article" date="2018" name="Nat. Genet.">
        <title>The Rosa genome provides new insights in the design of modern roses.</title>
        <authorList>
            <person name="Bendahmane M."/>
        </authorList>
    </citation>
    <scope>NUCLEOTIDE SEQUENCE [LARGE SCALE GENOMIC DNA]</scope>
    <source>
        <strain evidence="2">cv. Old Blush</strain>
    </source>
</reference>
<protein>
    <submittedName>
        <fullName evidence="1">Uncharacterized protein</fullName>
    </submittedName>
</protein>
<evidence type="ECO:0000313" key="1">
    <source>
        <dbReference type="EMBL" id="PRQ38375.1"/>
    </source>
</evidence>
<proteinExistence type="predicted"/>